<reference evidence="3 4" key="1">
    <citation type="journal article" date="2022" name="Nat. Plants">
        <title>Genomes of leafy and leafless Platanthera orchids illuminate the evolution of mycoheterotrophy.</title>
        <authorList>
            <person name="Li M.H."/>
            <person name="Liu K.W."/>
            <person name="Li Z."/>
            <person name="Lu H.C."/>
            <person name="Ye Q.L."/>
            <person name="Zhang D."/>
            <person name="Wang J.Y."/>
            <person name="Li Y.F."/>
            <person name="Zhong Z.M."/>
            <person name="Liu X."/>
            <person name="Yu X."/>
            <person name="Liu D.K."/>
            <person name="Tu X.D."/>
            <person name="Liu B."/>
            <person name="Hao Y."/>
            <person name="Liao X.Y."/>
            <person name="Jiang Y.T."/>
            <person name="Sun W.H."/>
            <person name="Chen J."/>
            <person name="Chen Y.Q."/>
            <person name="Ai Y."/>
            <person name="Zhai J.W."/>
            <person name="Wu S.S."/>
            <person name="Zhou Z."/>
            <person name="Hsiao Y.Y."/>
            <person name="Wu W.L."/>
            <person name="Chen Y.Y."/>
            <person name="Lin Y.F."/>
            <person name="Hsu J.L."/>
            <person name="Li C.Y."/>
            <person name="Wang Z.W."/>
            <person name="Zhao X."/>
            <person name="Zhong W.Y."/>
            <person name="Ma X.K."/>
            <person name="Ma L."/>
            <person name="Huang J."/>
            <person name="Chen G.Z."/>
            <person name="Huang M.Z."/>
            <person name="Huang L."/>
            <person name="Peng D.H."/>
            <person name="Luo Y.B."/>
            <person name="Zou S.Q."/>
            <person name="Chen S.P."/>
            <person name="Lan S."/>
            <person name="Tsai W.C."/>
            <person name="Van de Peer Y."/>
            <person name="Liu Z.J."/>
        </authorList>
    </citation>
    <scope>NUCLEOTIDE SEQUENCE [LARGE SCALE GENOMIC DNA]</scope>
    <source>
        <strain evidence="3">Lor288</strain>
    </source>
</reference>
<evidence type="ECO:0000259" key="2">
    <source>
        <dbReference type="Pfam" id="PF16124"/>
    </source>
</evidence>
<dbReference type="Gene3D" id="3.40.50.300">
    <property type="entry name" value="P-loop containing nucleotide triphosphate hydrolases"/>
    <property type="match status" value="1"/>
</dbReference>
<dbReference type="InterPro" id="IPR036388">
    <property type="entry name" value="WH-like_DNA-bd_sf"/>
</dbReference>
<name>A0ABR2MUN4_9ASPA</name>
<evidence type="ECO:0000313" key="3">
    <source>
        <dbReference type="EMBL" id="KAK8967922.1"/>
    </source>
</evidence>
<dbReference type="Pfam" id="PF16124">
    <property type="entry name" value="RecQ_Zn_bind"/>
    <property type="match status" value="1"/>
</dbReference>
<dbReference type="Proteomes" id="UP001412067">
    <property type="component" value="Unassembled WGS sequence"/>
</dbReference>
<dbReference type="Gene3D" id="1.10.10.10">
    <property type="entry name" value="Winged helix-like DNA-binding domain superfamily/Winged helix DNA-binding domain"/>
    <property type="match status" value="1"/>
</dbReference>
<keyword evidence="4" id="KW-1185">Reference proteome</keyword>
<gene>
    <name evidence="3" type="primary">RECQL4A</name>
    <name evidence="3" type="ORF">KSP40_PGU003471</name>
</gene>
<protein>
    <submittedName>
        <fullName evidence="3">ATP-dependent DNA helicase Q-like 4A</fullName>
    </submittedName>
</protein>
<dbReference type="SUPFAM" id="SSF52540">
    <property type="entry name" value="P-loop containing nucleoside triphosphate hydrolases"/>
    <property type="match status" value="1"/>
</dbReference>
<dbReference type="PANTHER" id="PTHR13710">
    <property type="entry name" value="DNA HELICASE RECQ FAMILY MEMBER"/>
    <property type="match status" value="1"/>
</dbReference>
<accession>A0ABR2MUN4</accession>
<evidence type="ECO:0000313" key="4">
    <source>
        <dbReference type="Proteomes" id="UP001412067"/>
    </source>
</evidence>
<organism evidence="3 4">
    <name type="scientific">Platanthera guangdongensis</name>
    <dbReference type="NCBI Taxonomy" id="2320717"/>
    <lineage>
        <taxon>Eukaryota</taxon>
        <taxon>Viridiplantae</taxon>
        <taxon>Streptophyta</taxon>
        <taxon>Embryophyta</taxon>
        <taxon>Tracheophyta</taxon>
        <taxon>Spermatophyta</taxon>
        <taxon>Magnoliopsida</taxon>
        <taxon>Liliopsida</taxon>
        <taxon>Asparagales</taxon>
        <taxon>Orchidaceae</taxon>
        <taxon>Orchidoideae</taxon>
        <taxon>Orchideae</taxon>
        <taxon>Orchidinae</taxon>
        <taxon>Platanthera</taxon>
    </lineage>
</organism>
<evidence type="ECO:0000256" key="1">
    <source>
        <dbReference type="ARBA" id="ARBA00005446"/>
    </source>
</evidence>
<dbReference type="PANTHER" id="PTHR13710:SF156">
    <property type="entry name" value="ATP-DEPENDENT DNA HELICASE Q-LIKE 4B"/>
    <property type="match status" value="1"/>
</dbReference>
<dbReference type="InterPro" id="IPR032284">
    <property type="entry name" value="RecQ_Zn-bd"/>
</dbReference>
<proteinExistence type="inferred from homology"/>
<sequence length="103" mass="11854">MGINKPDVRFVIHHSLPKYIEGYHKEFVFSMKIQVKHMLTEGVLEQSSFGAGSRRSLQACTYRVLETNIDNLLCMVNYCENDLDCGRLLQLIHFGEKFNPSDS</sequence>
<comment type="caution">
    <text evidence="3">The sequence shown here is derived from an EMBL/GenBank/DDBJ whole genome shotgun (WGS) entry which is preliminary data.</text>
</comment>
<comment type="similarity">
    <text evidence="1">Belongs to the helicase family. RecQ subfamily.</text>
</comment>
<feature type="domain" description="ATP-dependent DNA helicase RecQ zinc-binding" evidence="2">
    <location>
        <begin position="64"/>
        <end position="99"/>
    </location>
</feature>
<dbReference type="EMBL" id="JBBWWR010000004">
    <property type="protein sequence ID" value="KAK8967922.1"/>
    <property type="molecule type" value="Genomic_DNA"/>
</dbReference>
<dbReference type="InterPro" id="IPR027417">
    <property type="entry name" value="P-loop_NTPase"/>
</dbReference>